<dbReference type="PANTHER" id="PTHR45138">
    <property type="entry name" value="REGULATORY COMPONENTS OF SENSORY TRANSDUCTION SYSTEM"/>
    <property type="match status" value="1"/>
</dbReference>
<feature type="domain" description="GGDEF" evidence="5">
    <location>
        <begin position="283"/>
        <end position="413"/>
    </location>
</feature>
<dbReference type="RefSeq" id="WP_268074861.1">
    <property type="nucleotide sequence ID" value="NZ_CP109965.1"/>
</dbReference>
<proteinExistence type="predicted"/>
<dbReference type="Gene3D" id="3.30.70.270">
    <property type="match status" value="1"/>
</dbReference>
<keyword evidence="3" id="KW-0597">Phosphoprotein</keyword>
<dbReference type="PANTHER" id="PTHR45138:SF9">
    <property type="entry name" value="DIGUANYLATE CYCLASE DGCM-RELATED"/>
    <property type="match status" value="1"/>
</dbReference>
<dbReference type="InterPro" id="IPR001789">
    <property type="entry name" value="Sig_transdc_resp-reg_receiver"/>
</dbReference>
<dbReference type="InterPro" id="IPR043128">
    <property type="entry name" value="Rev_trsase/Diguanyl_cyclase"/>
</dbReference>
<evidence type="ECO:0000259" key="5">
    <source>
        <dbReference type="PROSITE" id="PS50887"/>
    </source>
</evidence>
<dbReference type="NCBIfam" id="TIGR00254">
    <property type="entry name" value="GGDEF"/>
    <property type="match status" value="1"/>
</dbReference>
<dbReference type="Gene3D" id="3.40.50.2300">
    <property type="match status" value="2"/>
</dbReference>
<feature type="domain" description="Response regulatory" evidence="4">
    <location>
        <begin position="125"/>
        <end position="242"/>
    </location>
</feature>
<dbReference type="SUPFAM" id="SSF52172">
    <property type="entry name" value="CheY-like"/>
    <property type="match status" value="2"/>
</dbReference>
<dbReference type="PROSITE" id="PS50110">
    <property type="entry name" value="RESPONSE_REGULATORY"/>
    <property type="match status" value="1"/>
</dbReference>
<name>A0ABY7AQI0_9ALTE</name>
<feature type="modified residue" description="4-aspartylphosphate" evidence="3">
    <location>
        <position position="175"/>
    </location>
</feature>
<keyword evidence="6" id="KW-0808">Transferase</keyword>
<evidence type="ECO:0000256" key="1">
    <source>
        <dbReference type="ARBA" id="ARBA00012528"/>
    </source>
</evidence>
<evidence type="ECO:0000256" key="3">
    <source>
        <dbReference type="PROSITE-ProRule" id="PRU00169"/>
    </source>
</evidence>
<dbReference type="GO" id="GO:0052621">
    <property type="term" value="F:diguanylate cyclase activity"/>
    <property type="evidence" value="ECO:0007669"/>
    <property type="project" value="UniProtKB-EC"/>
</dbReference>
<organism evidence="6 7">
    <name type="scientific">Catenovulum adriaticum</name>
    <dbReference type="NCBI Taxonomy" id="2984846"/>
    <lineage>
        <taxon>Bacteria</taxon>
        <taxon>Pseudomonadati</taxon>
        <taxon>Pseudomonadota</taxon>
        <taxon>Gammaproteobacteria</taxon>
        <taxon>Alteromonadales</taxon>
        <taxon>Alteromonadaceae</taxon>
        <taxon>Catenovulum</taxon>
    </lineage>
</organism>
<keyword evidence="7" id="KW-1185">Reference proteome</keyword>
<dbReference type="SUPFAM" id="SSF55073">
    <property type="entry name" value="Nucleotide cyclase"/>
    <property type="match status" value="1"/>
</dbReference>
<dbReference type="CDD" id="cd01949">
    <property type="entry name" value="GGDEF"/>
    <property type="match status" value="1"/>
</dbReference>
<dbReference type="InterPro" id="IPR011006">
    <property type="entry name" value="CheY-like_superfamily"/>
</dbReference>
<dbReference type="InterPro" id="IPR029787">
    <property type="entry name" value="Nucleotide_cyclase"/>
</dbReference>
<dbReference type="Pfam" id="PF00072">
    <property type="entry name" value="Response_reg"/>
    <property type="match status" value="1"/>
</dbReference>
<evidence type="ECO:0000256" key="2">
    <source>
        <dbReference type="ARBA" id="ARBA00034247"/>
    </source>
</evidence>
<gene>
    <name evidence="6" type="ORF">OLW01_01440</name>
</gene>
<dbReference type="InterPro" id="IPR050469">
    <property type="entry name" value="Diguanylate_Cyclase"/>
</dbReference>
<keyword evidence="6" id="KW-0548">Nucleotidyltransferase</keyword>
<dbReference type="Pfam" id="PF00990">
    <property type="entry name" value="GGDEF"/>
    <property type="match status" value="1"/>
</dbReference>
<dbReference type="Proteomes" id="UP001163726">
    <property type="component" value="Chromosome"/>
</dbReference>
<evidence type="ECO:0000313" key="7">
    <source>
        <dbReference type="Proteomes" id="UP001163726"/>
    </source>
</evidence>
<sequence length="413" mass="46632">MNNTILIVNDNAAIAARVRAIANKLGFESIHVASYFQLEKVLSVETHFFCACVDFSLPDAKSGEAIDFLISQNIPSFVLTNQLADTTRDAVLSKAVVDYIAAETIHSFDYIAKLLLRLKHNRDIRILIVDDALSARNYLKKLLLRHNFKVSEASDGAEALALLENQPDIKMVVTDQTMPNMTGIELVQKIRMQYSLEQLAIIAISATPKSIIAARFLKNGANDCLSKPFNPDEFYARIFCNLEYIEHVAEVQFAANHDYLTRLFNRRYFFERAGEITQHDNISNSALAIIDLDHFKQINDQYGHDAGDSVLRQTAQRLESHFRGNLVARFGGEEFCILLQQMSPDEALGRLEFFIHHLEHFEMEIPNNSISITASVGFTVCQSNELEKLIKQADIALYQAKNNGRNQVVEFKG</sequence>
<dbReference type="EC" id="2.7.7.65" evidence="1"/>
<dbReference type="SMART" id="SM00448">
    <property type="entry name" value="REC"/>
    <property type="match status" value="1"/>
</dbReference>
<dbReference type="SMART" id="SM00267">
    <property type="entry name" value="GGDEF"/>
    <property type="match status" value="1"/>
</dbReference>
<reference evidence="6" key="1">
    <citation type="submission" date="2022-10" db="EMBL/GenBank/DDBJ databases">
        <title>Catenovulum adriacola sp. nov. isolated in the Harbour of Susak.</title>
        <authorList>
            <person name="Schoch T."/>
            <person name="Reich S.J."/>
            <person name="Stoeferle S."/>
            <person name="Flaiz M."/>
            <person name="Kazda M."/>
            <person name="Riedel C.U."/>
            <person name="Duerre P."/>
        </authorList>
    </citation>
    <scope>NUCLEOTIDE SEQUENCE</scope>
    <source>
        <strain evidence="6">TS8</strain>
    </source>
</reference>
<evidence type="ECO:0000259" key="4">
    <source>
        <dbReference type="PROSITE" id="PS50110"/>
    </source>
</evidence>
<accession>A0ABY7AQI0</accession>
<dbReference type="EMBL" id="CP109965">
    <property type="protein sequence ID" value="WAJ70511.1"/>
    <property type="molecule type" value="Genomic_DNA"/>
</dbReference>
<dbReference type="InterPro" id="IPR000160">
    <property type="entry name" value="GGDEF_dom"/>
</dbReference>
<comment type="catalytic activity">
    <reaction evidence="2">
        <text>2 GTP = 3',3'-c-di-GMP + 2 diphosphate</text>
        <dbReference type="Rhea" id="RHEA:24898"/>
        <dbReference type="ChEBI" id="CHEBI:33019"/>
        <dbReference type="ChEBI" id="CHEBI:37565"/>
        <dbReference type="ChEBI" id="CHEBI:58805"/>
        <dbReference type="EC" id="2.7.7.65"/>
    </reaction>
</comment>
<evidence type="ECO:0000313" key="6">
    <source>
        <dbReference type="EMBL" id="WAJ70511.1"/>
    </source>
</evidence>
<dbReference type="PROSITE" id="PS50887">
    <property type="entry name" value="GGDEF"/>
    <property type="match status" value="1"/>
</dbReference>
<protein>
    <recommendedName>
        <fullName evidence="1">diguanylate cyclase</fullName>
        <ecNumber evidence="1">2.7.7.65</ecNumber>
    </recommendedName>
</protein>